<gene>
    <name evidence="4" type="ORF">C7B77_00275</name>
</gene>
<dbReference type="Pfam" id="PF17762">
    <property type="entry name" value="HTH_ParB"/>
    <property type="match status" value="1"/>
</dbReference>
<evidence type="ECO:0000313" key="5">
    <source>
        <dbReference type="Proteomes" id="UP000238937"/>
    </source>
</evidence>
<dbReference type="Pfam" id="PF02195">
    <property type="entry name" value="ParB_N"/>
    <property type="match status" value="1"/>
</dbReference>
<feature type="coiled-coil region" evidence="2">
    <location>
        <begin position="16"/>
        <end position="50"/>
    </location>
</feature>
<evidence type="ECO:0000313" key="4">
    <source>
        <dbReference type="EMBL" id="PSB59573.1"/>
    </source>
</evidence>
<keyword evidence="1" id="KW-0159">Chromosome partition</keyword>
<organism evidence="4 5">
    <name type="scientific">Chamaesiphon polymorphus CCALA 037</name>
    <dbReference type="NCBI Taxonomy" id="2107692"/>
    <lineage>
        <taxon>Bacteria</taxon>
        <taxon>Bacillati</taxon>
        <taxon>Cyanobacteriota</taxon>
        <taxon>Cyanophyceae</taxon>
        <taxon>Gomontiellales</taxon>
        <taxon>Chamaesiphonaceae</taxon>
        <taxon>Chamaesiphon</taxon>
    </lineage>
</organism>
<keyword evidence="2" id="KW-0175">Coiled coil</keyword>
<dbReference type="AlphaFoldDB" id="A0A2T1GNW0"/>
<reference evidence="4 5" key="1">
    <citation type="submission" date="2018-03" db="EMBL/GenBank/DDBJ databases">
        <title>The ancient ancestry and fast evolution of plastids.</title>
        <authorList>
            <person name="Moore K.R."/>
            <person name="Magnabosco C."/>
            <person name="Momper L."/>
            <person name="Gold D.A."/>
            <person name="Bosak T."/>
            <person name="Fournier G.P."/>
        </authorList>
    </citation>
    <scope>NUCLEOTIDE SEQUENCE [LARGE SCALE GENOMIC DNA]</scope>
    <source>
        <strain evidence="4 5">CCALA 037</strain>
    </source>
</reference>
<dbReference type="OrthoDB" id="9802051at2"/>
<dbReference type="PANTHER" id="PTHR33375">
    <property type="entry name" value="CHROMOSOME-PARTITIONING PROTEIN PARB-RELATED"/>
    <property type="match status" value="1"/>
</dbReference>
<comment type="caution">
    <text evidence="4">The sequence shown here is derived from an EMBL/GenBank/DDBJ whole genome shotgun (WGS) entry which is preliminary data.</text>
</comment>
<dbReference type="Gene3D" id="3.90.1530.10">
    <property type="entry name" value="Conserved hypothetical protein from pyrococcus furiosus pfu- 392566-001, ParB domain"/>
    <property type="match status" value="1"/>
</dbReference>
<dbReference type="InterPro" id="IPR041468">
    <property type="entry name" value="HTH_ParB/Spo0J"/>
</dbReference>
<evidence type="ECO:0000259" key="3">
    <source>
        <dbReference type="SMART" id="SM00470"/>
    </source>
</evidence>
<proteinExistence type="predicted"/>
<keyword evidence="5" id="KW-1185">Reference proteome</keyword>
<dbReference type="PANTHER" id="PTHR33375:SF1">
    <property type="entry name" value="CHROMOSOME-PARTITIONING PROTEIN PARB-RELATED"/>
    <property type="match status" value="1"/>
</dbReference>
<dbReference type="EMBL" id="PVWO01000002">
    <property type="protein sequence ID" value="PSB59573.1"/>
    <property type="molecule type" value="Genomic_DNA"/>
</dbReference>
<dbReference type="GO" id="GO:0005694">
    <property type="term" value="C:chromosome"/>
    <property type="evidence" value="ECO:0007669"/>
    <property type="project" value="TreeGrafter"/>
</dbReference>
<dbReference type="InterPro" id="IPR003115">
    <property type="entry name" value="ParB_N"/>
</dbReference>
<evidence type="ECO:0000256" key="1">
    <source>
        <dbReference type="ARBA" id="ARBA00022829"/>
    </source>
</evidence>
<dbReference type="GO" id="GO:0007059">
    <property type="term" value="P:chromosome segregation"/>
    <property type="evidence" value="ECO:0007669"/>
    <property type="project" value="UniProtKB-KW"/>
</dbReference>
<evidence type="ECO:0000256" key="2">
    <source>
        <dbReference type="SAM" id="Coils"/>
    </source>
</evidence>
<feature type="domain" description="ParB-like N-terminal" evidence="3">
    <location>
        <begin position="53"/>
        <end position="139"/>
    </location>
</feature>
<dbReference type="Proteomes" id="UP000238937">
    <property type="component" value="Unassembled WGS sequence"/>
</dbReference>
<dbReference type="InterPro" id="IPR050336">
    <property type="entry name" value="Chromosome_partition/occlusion"/>
</dbReference>
<dbReference type="RefSeq" id="WP_106299319.1">
    <property type="nucleotide sequence ID" value="NZ_PVWO01000002.1"/>
</dbReference>
<accession>A0A2T1GNW0</accession>
<dbReference type="SMART" id="SM00470">
    <property type="entry name" value="ParB"/>
    <property type="match status" value="1"/>
</dbReference>
<dbReference type="SUPFAM" id="SSF110849">
    <property type="entry name" value="ParB/Sulfiredoxin"/>
    <property type="match status" value="1"/>
</dbReference>
<dbReference type="InterPro" id="IPR036086">
    <property type="entry name" value="ParB/Sulfiredoxin_sf"/>
</dbReference>
<sequence>MAKPNQMAALDEDFKVGRLESKIKDYEIDLAELQREVNRLQSEANSSSKAFDGTIDSNLLVPSRWQPRTNFDPVEMQELEDSILAAGEVITPVLLLRDTNELIDGERRTRVACKLNMVVKYRRLDVSDDVAADYVTLVNIKRTDLNPIDETNSVLDTIARKLNLDNREAAATLIRQIKNELGGQVSKNNVILKETAQTIESCIKQFTKGSLSLTSFASNRLKLLNIPAEIKLAISNGEVDYTKGTEIAKVKDDRARAKLLERTISEDLSIREVKKAAALVKPSKKSQPDSLGNAADLKYNDSSKANLELNPHLPTIDTANELVTHSEEDLNVTIEEKSEFVLHTIRNESLAVVTKQELNLLLDRMIALLN</sequence>
<protein>
    <recommendedName>
        <fullName evidence="3">ParB-like N-terminal domain-containing protein</fullName>
    </recommendedName>
</protein>
<dbReference type="SUPFAM" id="SSF109709">
    <property type="entry name" value="KorB DNA-binding domain-like"/>
    <property type="match status" value="1"/>
</dbReference>
<dbReference type="Gene3D" id="1.10.10.2830">
    <property type="match status" value="1"/>
</dbReference>
<name>A0A2T1GNW0_9CYAN</name>